<dbReference type="PANTHER" id="PTHR31285">
    <property type="entry name" value="NICOTINAMIDE MONONUCLEOTIDE ADENYLYLTRANSFERASE"/>
    <property type="match status" value="1"/>
</dbReference>
<dbReference type="Pfam" id="PF01467">
    <property type="entry name" value="CTP_transf_like"/>
    <property type="match status" value="1"/>
</dbReference>
<feature type="compositionally biased region" description="Low complexity" evidence="1">
    <location>
        <begin position="575"/>
        <end position="626"/>
    </location>
</feature>
<dbReference type="GO" id="GO:0005737">
    <property type="term" value="C:cytoplasm"/>
    <property type="evidence" value="ECO:0007669"/>
    <property type="project" value="TreeGrafter"/>
</dbReference>
<feature type="compositionally biased region" description="Low complexity" evidence="1">
    <location>
        <begin position="139"/>
        <end position="177"/>
    </location>
</feature>
<feature type="region of interest" description="Disordered" evidence="1">
    <location>
        <begin position="363"/>
        <end position="458"/>
    </location>
</feature>
<feature type="region of interest" description="Disordered" evidence="1">
    <location>
        <begin position="1"/>
        <end position="270"/>
    </location>
</feature>
<evidence type="ECO:0000313" key="4">
    <source>
        <dbReference type="Proteomes" id="UP000239899"/>
    </source>
</evidence>
<keyword evidence="4" id="KW-1185">Reference proteome</keyword>
<name>A0A2P6TDW1_CHLSO</name>
<dbReference type="GO" id="GO:0016887">
    <property type="term" value="F:ATP hydrolysis activity"/>
    <property type="evidence" value="ECO:0007669"/>
    <property type="project" value="TreeGrafter"/>
</dbReference>
<feature type="compositionally biased region" description="Low complexity" evidence="1">
    <location>
        <begin position="30"/>
        <end position="39"/>
    </location>
</feature>
<feature type="compositionally biased region" description="Low complexity" evidence="1">
    <location>
        <begin position="11"/>
        <end position="23"/>
    </location>
</feature>
<feature type="compositionally biased region" description="Low complexity" evidence="1">
    <location>
        <begin position="752"/>
        <end position="763"/>
    </location>
</feature>
<proteinExistence type="predicted"/>
<dbReference type="EMBL" id="LHPG02000021">
    <property type="protein sequence ID" value="PRW20828.1"/>
    <property type="molecule type" value="Genomic_DNA"/>
</dbReference>
<feature type="compositionally biased region" description="Low complexity" evidence="1">
    <location>
        <begin position="539"/>
        <end position="567"/>
    </location>
</feature>
<dbReference type="Proteomes" id="UP000239899">
    <property type="component" value="Unassembled WGS sequence"/>
</dbReference>
<feature type="compositionally biased region" description="Low complexity" evidence="1">
    <location>
        <begin position="222"/>
        <end position="251"/>
    </location>
</feature>
<feature type="compositionally biased region" description="Low complexity" evidence="1">
    <location>
        <begin position="49"/>
        <end position="73"/>
    </location>
</feature>
<dbReference type="PANTHER" id="PTHR31285:SF0">
    <property type="entry name" value="NICOTINAMIDE MONONUCLEOTIDE ADENYLYLTRANSFERASE"/>
    <property type="match status" value="1"/>
</dbReference>
<dbReference type="InterPro" id="IPR014729">
    <property type="entry name" value="Rossmann-like_a/b/a_fold"/>
</dbReference>
<protein>
    <recommendedName>
        <fullName evidence="2">Cytidyltransferase-like domain-containing protein</fullName>
    </recommendedName>
</protein>
<dbReference type="Gene3D" id="3.40.50.620">
    <property type="entry name" value="HUPs"/>
    <property type="match status" value="1"/>
</dbReference>
<dbReference type="SUPFAM" id="SSF52374">
    <property type="entry name" value="Nucleotidylyl transferase"/>
    <property type="match status" value="1"/>
</dbReference>
<organism evidence="3 4">
    <name type="scientific">Chlorella sorokiniana</name>
    <name type="common">Freshwater green alga</name>
    <dbReference type="NCBI Taxonomy" id="3076"/>
    <lineage>
        <taxon>Eukaryota</taxon>
        <taxon>Viridiplantae</taxon>
        <taxon>Chlorophyta</taxon>
        <taxon>core chlorophytes</taxon>
        <taxon>Trebouxiophyceae</taxon>
        <taxon>Chlorellales</taxon>
        <taxon>Chlorellaceae</taxon>
        <taxon>Chlorella clade</taxon>
        <taxon>Chlorella</taxon>
    </lineage>
</organism>
<dbReference type="InterPro" id="IPR004821">
    <property type="entry name" value="Cyt_trans-like"/>
</dbReference>
<feature type="domain" description="Cytidyltransferase-like" evidence="2">
    <location>
        <begin position="1135"/>
        <end position="1299"/>
    </location>
</feature>
<feature type="compositionally biased region" description="Pro residues" evidence="1">
    <location>
        <begin position="178"/>
        <end position="192"/>
    </location>
</feature>
<feature type="compositionally biased region" description="Low complexity" evidence="1">
    <location>
        <begin position="193"/>
        <end position="213"/>
    </location>
</feature>
<accession>A0A2P6TDW1</accession>
<dbReference type="Gene3D" id="3.90.950.20">
    <property type="entry name" value="CinA-like"/>
    <property type="match status" value="1"/>
</dbReference>
<dbReference type="GO" id="GO:0000309">
    <property type="term" value="F:nicotinamide-nucleotide adenylyltransferase activity"/>
    <property type="evidence" value="ECO:0007669"/>
    <property type="project" value="TreeGrafter"/>
</dbReference>
<reference evidence="3 4" key="1">
    <citation type="journal article" date="2018" name="Plant J.">
        <title>Genome sequences of Chlorella sorokiniana UTEX 1602 and Micractinium conductrix SAG 241.80: implications to maltose excretion by a green alga.</title>
        <authorList>
            <person name="Arriola M.B."/>
            <person name="Velmurugan N."/>
            <person name="Zhang Y."/>
            <person name="Plunkett M.H."/>
            <person name="Hondzo H."/>
            <person name="Barney B.M."/>
        </authorList>
    </citation>
    <scope>NUCLEOTIDE SEQUENCE [LARGE SCALE GENOMIC DNA]</scope>
    <source>
        <strain evidence="4">UTEX 1602</strain>
    </source>
</reference>
<feature type="compositionally biased region" description="Gly residues" evidence="1">
    <location>
        <begin position="428"/>
        <end position="446"/>
    </location>
</feature>
<comment type="caution">
    <text evidence="3">The sequence shown here is derived from an EMBL/GenBank/DDBJ whole genome shotgun (WGS) entry which is preliminary data.</text>
</comment>
<feature type="region of interest" description="Disordered" evidence="1">
    <location>
        <begin position="749"/>
        <end position="866"/>
    </location>
</feature>
<dbReference type="InterPro" id="IPR036653">
    <property type="entry name" value="CinA-like_C"/>
</dbReference>
<dbReference type="GO" id="GO:0005634">
    <property type="term" value="C:nucleus"/>
    <property type="evidence" value="ECO:0007669"/>
    <property type="project" value="TreeGrafter"/>
</dbReference>
<feature type="compositionally biased region" description="Pro residues" evidence="1">
    <location>
        <begin position="252"/>
        <end position="268"/>
    </location>
</feature>
<dbReference type="OrthoDB" id="5591297at2759"/>
<evidence type="ECO:0000256" key="1">
    <source>
        <dbReference type="SAM" id="MobiDB-lite"/>
    </source>
</evidence>
<sequence>MQAREAPLRDGGAPEQQGPAALAGPPPGARPAAGDTAPPCCSPLPPLQPIAEAGPAPAAPGCPASAPADAGAMRPPPPKCAPLSGSLATSSQRDALTAGHSKLLLSSEAATEERDEYLMRLLRKGAPPAGAQPAPPAQAPQGAPPSALHQQATQAQPAQAAEAPRFRAPAPVSRSVPPSVPAPGSATPPAPSPSRLLPRATSTTLASPSSTAGAGTGGTGGATVPSLPLSAPSATATTTDQAVPTSGGAAPAPTPSAPPPRATPPLPPRTTAAGAAAAAAALPVPTPQLVAVPPELAATFDQTRRMLGDEIALSVRDTMIRQQVMFLEQLYDLHRAIAIQKLLMQNCPEVQQVMGEAMRLMSSVGSQHGSGSGRGSKRQRTTPNGGATVPGSGSGDPSSFRPDSQFAAVPQLPGEAQTRDDEDDDGGSGDANGSGSAGANGSGGGSTSPQQLVPGLPPPPPLPYMYLAHTAVATPSGASAAPVGWQWGMAPLQGQVQQLQQAAGLPPVPRGPPQMAPWVGQDAGLAAVGINTHPPQHLKPATGAPGGKPSKAATAATAPPAPRATAPRPAPVQPLAPARASAPARQPKQPQPAAQPQQPQQASPALAQAPPAPSMAPTAPASLAMLPPGMPPPMPFGPPPPHMMMGPHGPPGLPCPPPGAADPMAWWYNTYYGSQQQQQMGGMSLATAQAAAAAAAAFMQQAQVQPGGTGCTTAAPLGTTGATGTAAGTVTKWWHDPQLTFGPPVDTEMLARRPAGGPAALAREGPEVQSAPAGQIKGPADSRRRSAMPYSDGPRMRLKRKATADADEASSGTTGHTHDPDGGAGTTAGGPFKKHESLRARSARTSPQGPAPAAAADDPMGGGGQDENAAQLLLAIGKHLQQLGFPLRGGRSRARRAHARALRPGPAAAMEAALPPEIEHTVERIHCSPVRIVLYLGGGASQAVAWLLSVPGASRTVLDMHIPYSRNSLKDILGKSPDSYASPETARDMARAAYQQAVKLSTFGTDVVGIGCTCALATDREKRGEHKAYITAYSGAQERSFSLLLSKGARSRFGEDQLVSKLVIKAIADALGVPTEVMEISLISSGDHPDELKVESSSKDIDAILKDMLNGRVDTVEFSGGNIYVDAPRPGRVYLPGSFNPLHDGHKDMLEAALRLRPDMEGAFELSIGNADKGMLPLEEIKRRVSQFTSTGLPLVVTQAPLFTQKADMFHDSVFVVGYDTAVRLVKPEYYGSDQAMLLQFAKLRHQGCSFLVAGRVDDNGTFKTLADMEMPAVLPRGGLFEEIPATEFRADVSSTELRASGSC</sequence>
<feature type="region of interest" description="Disordered" evidence="1">
    <location>
        <begin position="530"/>
        <end position="626"/>
    </location>
</feature>
<evidence type="ECO:0000313" key="3">
    <source>
        <dbReference type="EMBL" id="PRW20828.1"/>
    </source>
</evidence>
<feature type="compositionally biased region" description="Low complexity" evidence="1">
    <location>
        <begin position="847"/>
        <end position="859"/>
    </location>
</feature>
<evidence type="ECO:0000259" key="2">
    <source>
        <dbReference type="Pfam" id="PF01467"/>
    </source>
</evidence>
<gene>
    <name evidence="3" type="ORF">C2E21_8674</name>
</gene>